<dbReference type="EMBL" id="JALIEA010000011">
    <property type="protein sequence ID" value="MCJ7857758.1"/>
    <property type="molecule type" value="Genomic_DNA"/>
</dbReference>
<name>A0A9X2AYL1_9CORY</name>
<accession>A0A9X2AYL1</accession>
<organism evidence="2 3">
    <name type="scientific">Corynebacterium kalidii</name>
    <dbReference type="NCBI Taxonomy" id="2931982"/>
    <lineage>
        <taxon>Bacteria</taxon>
        <taxon>Bacillati</taxon>
        <taxon>Actinomycetota</taxon>
        <taxon>Actinomycetes</taxon>
        <taxon>Mycobacteriales</taxon>
        <taxon>Corynebacteriaceae</taxon>
        <taxon>Corynebacterium</taxon>
    </lineage>
</organism>
<keyword evidence="1" id="KW-1133">Transmembrane helix</keyword>
<reference evidence="2" key="1">
    <citation type="submission" date="2022-04" db="EMBL/GenBank/DDBJ databases">
        <title>Corynebacterium kalidii LD5P10.</title>
        <authorList>
            <person name="Sun J.Q."/>
        </authorList>
    </citation>
    <scope>NUCLEOTIDE SEQUENCE</scope>
    <source>
        <strain evidence="2">LD5P10</strain>
    </source>
</reference>
<comment type="caution">
    <text evidence="2">The sequence shown here is derived from an EMBL/GenBank/DDBJ whole genome shotgun (WGS) entry which is preliminary data.</text>
</comment>
<evidence type="ECO:0000256" key="1">
    <source>
        <dbReference type="SAM" id="Phobius"/>
    </source>
</evidence>
<feature type="transmembrane region" description="Helical" evidence="1">
    <location>
        <begin position="74"/>
        <end position="94"/>
    </location>
</feature>
<evidence type="ECO:0000313" key="2">
    <source>
        <dbReference type="EMBL" id="MCJ7857758.1"/>
    </source>
</evidence>
<protein>
    <submittedName>
        <fullName evidence="2">Uncharacterized protein</fullName>
    </submittedName>
</protein>
<feature type="transmembrane region" description="Helical" evidence="1">
    <location>
        <begin position="131"/>
        <end position="149"/>
    </location>
</feature>
<dbReference type="AlphaFoldDB" id="A0A9X2AYL1"/>
<feature type="transmembrane region" description="Helical" evidence="1">
    <location>
        <begin position="106"/>
        <end position="125"/>
    </location>
</feature>
<gene>
    <name evidence="2" type="ORF">MUN33_03370</name>
</gene>
<keyword evidence="1" id="KW-0472">Membrane</keyword>
<dbReference type="Proteomes" id="UP001139207">
    <property type="component" value="Unassembled WGS sequence"/>
</dbReference>
<feature type="transmembrane region" description="Helical" evidence="1">
    <location>
        <begin position="32"/>
        <end position="54"/>
    </location>
</feature>
<evidence type="ECO:0000313" key="3">
    <source>
        <dbReference type="Proteomes" id="UP001139207"/>
    </source>
</evidence>
<keyword evidence="1" id="KW-0812">Transmembrane</keyword>
<proteinExistence type="predicted"/>
<keyword evidence="3" id="KW-1185">Reference proteome</keyword>
<sequence length="163" mass="17474">MFPVSHNSDPGDSNRAIRYWQPGDGVPGSVKVAVMLFLVAAIGLLASGAVMWTAERPVVDDPDQMAYIDTLSTNMRWVGTVQVVTGILVASLIPGLLRGDGRRRRLLMIAAAVAMAFTLVGWVFRAGGLEQALIALVMALGALAMYRPAVRTFFGESPSELEN</sequence>
<dbReference type="RefSeq" id="WP_244803511.1">
    <property type="nucleotide sequence ID" value="NZ_JALIEA010000011.1"/>
</dbReference>